<organism evidence="2 3">
    <name type="scientific">Aspergillus nanangensis</name>
    <dbReference type="NCBI Taxonomy" id="2582783"/>
    <lineage>
        <taxon>Eukaryota</taxon>
        <taxon>Fungi</taxon>
        <taxon>Dikarya</taxon>
        <taxon>Ascomycota</taxon>
        <taxon>Pezizomycotina</taxon>
        <taxon>Eurotiomycetes</taxon>
        <taxon>Eurotiomycetidae</taxon>
        <taxon>Eurotiales</taxon>
        <taxon>Aspergillaceae</taxon>
        <taxon>Aspergillus</taxon>
        <taxon>Aspergillus subgen. Circumdati</taxon>
    </lineage>
</organism>
<dbReference type="EMBL" id="VCAU01000030">
    <property type="protein sequence ID" value="KAF9890055.1"/>
    <property type="molecule type" value="Genomic_DNA"/>
</dbReference>
<keyword evidence="3" id="KW-1185">Reference proteome</keyword>
<feature type="compositionally biased region" description="Polar residues" evidence="1">
    <location>
        <begin position="1"/>
        <end position="12"/>
    </location>
</feature>
<dbReference type="Pfam" id="PF12006">
    <property type="entry name" value="DUF3500"/>
    <property type="match status" value="1"/>
</dbReference>
<dbReference type="AlphaFoldDB" id="A0AAD4CP23"/>
<feature type="region of interest" description="Disordered" evidence="1">
    <location>
        <begin position="1"/>
        <end position="26"/>
    </location>
</feature>
<sequence>MDTPQPTTNTATPFRDYIPSSDNPRSKELAQCDTYQWSANRLAEPFVADWQRKWTEVSNEPYKGITVDGSIIPDLYTLAEGKSEEGLRAPVEAMVATAQELLALDLPPAVRESLSKPVDAIEWRRWLNPEIYAYRHGVRLEEVTDEICEAVHKVLRASLSPVGYEKARGCMRVNQFLGEVVNGVRVLNEKSYNFTLFGTPSVSEPWGWQFHGHHLVLNCFVVSRQMVISPVFMGAEPNVIDEGPHRGTELFVDQESTALGLMQSMDEATVRKVRIFNRLSGPEYPEGRFHRADQRHLGGAFQDNRVVPYEGVKMTSLTEPQQKQVWKLIELGLNFLPRGALAAKIAEIGRHWKETYFCWIGGRAVGDAFYYKVHSPVTMIEFDHHTGVFLTNKEPRPFHIHTLVRTPNGNDYGKELLRQYHARK</sequence>
<accession>A0AAD4CP23</accession>
<evidence type="ECO:0000313" key="2">
    <source>
        <dbReference type="EMBL" id="KAF9890055.1"/>
    </source>
</evidence>
<protein>
    <recommendedName>
        <fullName evidence="4">DUF3500 domain-containing protein</fullName>
    </recommendedName>
</protein>
<gene>
    <name evidence="2" type="ORF">FE257_006735</name>
</gene>
<dbReference type="PANTHER" id="PTHR37489">
    <property type="entry name" value="DUF3500 DOMAIN-CONTAINING PROTEIN"/>
    <property type="match status" value="1"/>
</dbReference>
<reference evidence="2" key="1">
    <citation type="journal article" date="2019" name="Beilstein J. Org. Chem.">
        <title>Nanangenines: drimane sesquiterpenoids as the dominant metabolite cohort of a novel Australian fungus, Aspergillus nanangensis.</title>
        <authorList>
            <person name="Lacey H.J."/>
            <person name="Gilchrist C.L.M."/>
            <person name="Crombie A."/>
            <person name="Kalaitzis J.A."/>
            <person name="Vuong D."/>
            <person name="Rutledge P.J."/>
            <person name="Turner P."/>
            <person name="Pitt J.I."/>
            <person name="Lacey E."/>
            <person name="Chooi Y.H."/>
            <person name="Piggott A.M."/>
        </authorList>
    </citation>
    <scope>NUCLEOTIDE SEQUENCE</scope>
    <source>
        <strain evidence="2">MST-FP2251</strain>
    </source>
</reference>
<evidence type="ECO:0008006" key="4">
    <source>
        <dbReference type="Google" id="ProtNLM"/>
    </source>
</evidence>
<evidence type="ECO:0000313" key="3">
    <source>
        <dbReference type="Proteomes" id="UP001194746"/>
    </source>
</evidence>
<proteinExistence type="predicted"/>
<reference evidence="2" key="2">
    <citation type="submission" date="2020-02" db="EMBL/GenBank/DDBJ databases">
        <authorList>
            <person name="Gilchrist C.L.M."/>
            <person name="Chooi Y.-H."/>
        </authorList>
    </citation>
    <scope>NUCLEOTIDE SEQUENCE</scope>
    <source>
        <strain evidence="2">MST-FP2251</strain>
    </source>
</reference>
<dbReference type="PANTHER" id="PTHR37489:SF1">
    <property type="entry name" value="DUF3500 DOMAIN-CONTAINING PROTEIN"/>
    <property type="match status" value="1"/>
</dbReference>
<dbReference type="Proteomes" id="UP001194746">
    <property type="component" value="Unassembled WGS sequence"/>
</dbReference>
<comment type="caution">
    <text evidence="2">The sequence shown here is derived from an EMBL/GenBank/DDBJ whole genome shotgun (WGS) entry which is preliminary data.</text>
</comment>
<evidence type="ECO:0000256" key="1">
    <source>
        <dbReference type="SAM" id="MobiDB-lite"/>
    </source>
</evidence>
<name>A0AAD4CP23_ASPNN</name>
<dbReference type="InterPro" id="IPR021889">
    <property type="entry name" value="DUF3500"/>
</dbReference>